<keyword evidence="15" id="KW-0576">Peroxisome</keyword>
<feature type="binding site" evidence="21">
    <location>
        <position position="142"/>
    </location>
    <ligand>
        <name>[2Fe-2S] cluster</name>
        <dbReference type="ChEBI" id="CHEBI:190135"/>
        <label>2</label>
    </ligand>
</feature>
<dbReference type="InterPro" id="IPR014307">
    <property type="entry name" value="Xanthine_DH_ssu"/>
</dbReference>
<feature type="binding site" evidence="20">
    <location>
        <position position="919"/>
    </location>
    <ligand>
        <name>substrate</name>
    </ligand>
</feature>
<dbReference type="InterPro" id="IPR016166">
    <property type="entry name" value="FAD-bd_PCMH"/>
</dbReference>
<feature type="binding site" evidence="21">
    <location>
        <position position="80"/>
    </location>
    <ligand>
        <name>[2Fe-2S] cluster</name>
        <dbReference type="ChEBI" id="CHEBI:190135"/>
        <label>1</label>
    </ligand>
</feature>
<dbReference type="Gene3D" id="3.30.390.50">
    <property type="entry name" value="CO dehydrogenase flavoprotein, C-terminal domain"/>
    <property type="match status" value="1"/>
</dbReference>
<keyword evidence="8 21" id="KW-0001">2Fe-2S</keyword>
<evidence type="ECO:0000256" key="14">
    <source>
        <dbReference type="ARBA" id="ARBA00023027"/>
    </source>
</evidence>
<dbReference type="InterPro" id="IPR000674">
    <property type="entry name" value="Ald_Oxase/Xan_DH_a/b"/>
</dbReference>
<dbReference type="GO" id="GO:0006145">
    <property type="term" value="P:purine nucleobase catabolic process"/>
    <property type="evidence" value="ECO:0007669"/>
    <property type="project" value="UniProtKB-ARBA"/>
</dbReference>
<dbReference type="FunFam" id="3.30.365.10:FF:000003">
    <property type="entry name" value="Aldehyde oxidase 1"/>
    <property type="match status" value="1"/>
</dbReference>
<dbReference type="InterPro" id="IPR037165">
    <property type="entry name" value="AldOxase/xan_DH_Mopterin-bd_sf"/>
</dbReference>
<evidence type="ECO:0000256" key="1">
    <source>
        <dbReference type="ARBA" id="ARBA00001974"/>
    </source>
</evidence>
<feature type="binding site" evidence="20">
    <location>
        <position position="373"/>
    </location>
    <ligand>
        <name>FAD</name>
        <dbReference type="ChEBI" id="CHEBI:57692"/>
    </ligand>
</feature>
<keyword evidence="6 21" id="KW-0500">Molybdenum</keyword>
<feature type="domain" description="2Fe-2S ferredoxin-type" evidence="22">
    <location>
        <begin position="33"/>
        <end position="120"/>
    </location>
</feature>
<dbReference type="FunFam" id="3.30.365.10:FF:000001">
    <property type="entry name" value="Xanthine dehydrogenase oxidase"/>
    <property type="match status" value="1"/>
</dbReference>
<proteinExistence type="inferred from homology"/>
<name>A0A0C9R3C5_9HYME</name>
<evidence type="ECO:0000256" key="21">
    <source>
        <dbReference type="PIRSR" id="PIRSR000127-3"/>
    </source>
</evidence>
<dbReference type="CDD" id="cd00207">
    <property type="entry name" value="fer2"/>
    <property type="match status" value="1"/>
</dbReference>
<feature type="binding site" evidence="20">
    <location>
        <position position="1049"/>
    </location>
    <ligand>
        <name>substrate</name>
    </ligand>
</feature>
<dbReference type="InterPro" id="IPR008274">
    <property type="entry name" value="AldOxase/xan_DH_MoCoBD1"/>
</dbReference>
<evidence type="ECO:0000256" key="8">
    <source>
        <dbReference type="ARBA" id="ARBA00022714"/>
    </source>
</evidence>
<dbReference type="GO" id="GO:0051537">
    <property type="term" value="F:2 iron, 2 sulfur cluster binding"/>
    <property type="evidence" value="ECO:0007669"/>
    <property type="project" value="UniProtKB-KW"/>
</dbReference>
<feature type="domain" description="FAD-binding PCMH-type" evidence="23">
    <location>
        <begin position="265"/>
        <end position="451"/>
    </location>
</feature>
<dbReference type="InterPro" id="IPR036318">
    <property type="entry name" value="FAD-bd_PCMH-like_sf"/>
</dbReference>
<dbReference type="InterPro" id="IPR002346">
    <property type="entry name" value="Mopterin_DH_FAD-bd"/>
</dbReference>
<keyword evidence="13 21" id="KW-0411">Iron-sulfur</keyword>
<evidence type="ECO:0000256" key="12">
    <source>
        <dbReference type="ARBA" id="ARBA00023004"/>
    </source>
</evidence>
<comment type="catalytic activity">
    <reaction evidence="18">
        <text>hypoxanthine + NAD(+) + H2O = xanthine + NADH + H(+)</text>
        <dbReference type="Rhea" id="RHEA:24670"/>
        <dbReference type="ChEBI" id="CHEBI:15377"/>
        <dbReference type="ChEBI" id="CHEBI:15378"/>
        <dbReference type="ChEBI" id="CHEBI:17368"/>
        <dbReference type="ChEBI" id="CHEBI:17712"/>
        <dbReference type="ChEBI" id="CHEBI:57540"/>
        <dbReference type="ChEBI" id="CHEBI:57945"/>
        <dbReference type="EC" id="1.17.1.4"/>
    </reaction>
</comment>
<feature type="binding site" evidence="20">
    <location>
        <begin position="293"/>
        <end position="300"/>
    </location>
    <ligand>
        <name>FAD</name>
        <dbReference type="ChEBI" id="CHEBI:57692"/>
    </ligand>
</feature>
<dbReference type="GO" id="GO:0005506">
    <property type="term" value="F:iron ion binding"/>
    <property type="evidence" value="ECO:0007669"/>
    <property type="project" value="InterPro"/>
</dbReference>
<dbReference type="SUPFAM" id="SSF56003">
    <property type="entry name" value="Molybdenum cofactor-binding domain"/>
    <property type="match status" value="1"/>
</dbReference>
<feature type="binding site" evidence="20">
    <location>
        <position position="841"/>
    </location>
    <ligand>
        <name>substrate</name>
    </ligand>
</feature>
<protein>
    <recommendedName>
        <fullName evidence="5">xanthine dehydrogenase</fullName>
        <ecNumber evidence="5">1.17.1.4</ecNumber>
    </recommendedName>
</protein>
<dbReference type="SUPFAM" id="SSF47741">
    <property type="entry name" value="CO dehydrogenase ISP C-domain like"/>
    <property type="match status" value="1"/>
</dbReference>
<feature type="binding site" evidence="20">
    <location>
        <position position="953"/>
    </location>
    <ligand>
        <name>substrate</name>
    </ligand>
</feature>
<dbReference type="InterPro" id="IPR046867">
    <property type="entry name" value="AldOxase/xan_DH_MoCoBD2"/>
</dbReference>
<sequence length="1366" mass="151082">MGKPEDEKEKLGPVQHLVLPRSSVSSSEPRKSHTLVFFVNGKEVVDASVDPEWTLLQYLRTKLRLTGTKLGCAEGGCGACTVMVSKYDRKKSQLVHLAVNACLAPVCSMHGLSVTTIEGLGSTRTKLHPIQERLAKAHGSQCGFCTPGIIMSMYALLRTKPVPTMHDLEVAFQGNLCRCTGYRPIIEGLRTFTEEWEQSQIAKGLSGGSTAACALGDACCRRQFTSEPTEVFNSKEFTPYDPSQEVIFPPKLKLQDDLDRESLVIKGKDVTWYRPVRLEALLTLKTQVPGARIIVGNTEVGVETKFKHLVYPVLIQPTQIPELREITSGLGYVCIGAAVTLIEMEEFMREIMTRNPEYRTRIFSEIIGMAHWFAGKQIRNVGAIGGNIMTGSPISDMVPVLMAAKARLNLCSLKDGRRQVPLDHTFFTGYRRNVVGPEEVLISIEIPFTTQSQYFIAYKQAKRRDDDIAIVNMAMNVEFRDGTDEIVEAQVAYGGVAPMTRLAVKTCGKIVGKRWDSEMVEMAYESLIEEFPLPDSVPGGQVLYRRSLVLSLFFKGFVHILGLLRRDVAGLSPPMERLTSAAETFGYKPPKSSQYYQVVKKNQDPKDLIGRPIIHASAFKQATGEAIYCDDIPQFQGELYMALVLSTRAHARLIRIDATEAMAVEGVVKFYSAEDVPDHNNWVGPVIHDEQIFIKSKVTSQGQILGAIIAADQATAQKAARLVKIDYENLEPIIVSIEDAIDAKSFVQGTPKGIKDGDIDAAFAESDHILEGEVRMGGQEHFYLETHATLAIPKETDELELYCSTQHPSEIQKLVAHTLGIAINRVNVRVKRMGGGFGGKESRGMLVALPAALAAWDLQRPVRCMLDRDEDMMISGTRHPFMHRYKVGFTKEGKIKGVKIEIFNNAGYSMDLSVSVLERAIFHCENAYKFPVTHVTGTACLTNIPSNTAFRGFGGPQGMFVAENIMWDVANYLGLEPAKVSELNLYKENDRTHYQQVLIRCPLERCWQQCIVQSNYQSRKSEVDAFNRANRYRKRGIAVIPTKFGIAFTALFLNQAGALVHIYTDGSVLISHGGTEMGQGLHTKMIQVASRIFKVDPDKIHISETATDKVPNTSATAASAGSDLNGMAVMNACNTIMARLQPIIDANPDKTWEQWVTIAYFERISLSASGFYRTPDIGYNFDKNEGMAFNYFTYGVACSEVEIDCLTGDHQVLRTDIVMDLGDSLNPAIDIGQVEGGFVQGLGLFTLEEMIYSPTGTVYSRGPGVYKIPGFADIPQEFNVSLLKDAPNPRAVFSSKAVGEPPLFLASSIFFAIKNAVLAARSETTANRLFRFDSPATSGRIRTACEDDITSRFPMPDVSKAWNKVP</sequence>
<evidence type="ECO:0000313" key="24">
    <source>
        <dbReference type="EMBL" id="JAG80531.1"/>
    </source>
</evidence>
<keyword evidence="12 21" id="KW-0408">Iron</keyword>
<dbReference type="SMART" id="SM01092">
    <property type="entry name" value="CO_deh_flav_C"/>
    <property type="match status" value="1"/>
</dbReference>
<dbReference type="EC" id="1.17.1.4" evidence="5"/>
<dbReference type="SUPFAM" id="SSF54665">
    <property type="entry name" value="CO dehydrogenase molybdoprotein N-domain-like"/>
    <property type="match status" value="1"/>
</dbReference>
<evidence type="ECO:0000256" key="7">
    <source>
        <dbReference type="ARBA" id="ARBA00022630"/>
    </source>
</evidence>
<dbReference type="GO" id="GO:0005777">
    <property type="term" value="C:peroxisome"/>
    <property type="evidence" value="ECO:0007669"/>
    <property type="project" value="UniProtKB-SubCell"/>
</dbReference>
<evidence type="ECO:0000256" key="10">
    <source>
        <dbReference type="ARBA" id="ARBA00022827"/>
    </source>
</evidence>
<dbReference type="Pfam" id="PF03450">
    <property type="entry name" value="CO_deh_flav_C"/>
    <property type="match status" value="1"/>
</dbReference>
<dbReference type="InterPro" id="IPR036856">
    <property type="entry name" value="Ald_Oxase/Xan_DH_a/b_sf"/>
</dbReference>
<dbReference type="FunFam" id="3.30.43.10:FF:000001">
    <property type="entry name" value="Xanthine dehydrogenase/oxidase"/>
    <property type="match status" value="1"/>
</dbReference>
<feature type="binding site" evidence="20">
    <location>
        <position position="459"/>
    </location>
    <ligand>
        <name>FAD</name>
        <dbReference type="ChEBI" id="CHEBI:57692"/>
    </ligand>
</feature>
<dbReference type="InterPro" id="IPR036884">
    <property type="entry name" value="2Fe-2S-bd_dom_sf"/>
</dbReference>
<comment type="cofactor">
    <cofactor evidence="21">
        <name>Mo-molybdopterin</name>
        <dbReference type="ChEBI" id="CHEBI:71302"/>
    </cofactor>
    <text evidence="21">Binds 1 Mo-molybdopterin (Mo-MPT) cofactor per subunit.</text>
</comment>
<evidence type="ECO:0000259" key="23">
    <source>
        <dbReference type="PROSITE" id="PS51387"/>
    </source>
</evidence>
<dbReference type="NCBIfam" id="TIGR02965">
    <property type="entry name" value="xanthine_xdhB"/>
    <property type="match status" value="1"/>
</dbReference>
<dbReference type="Pfam" id="PF20256">
    <property type="entry name" value="MoCoBD_2"/>
    <property type="match status" value="1"/>
</dbReference>
<dbReference type="PIRSF" id="PIRSF000127">
    <property type="entry name" value="Xanthine_DH"/>
    <property type="match status" value="1"/>
</dbReference>
<dbReference type="InterPro" id="IPR006058">
    <property type="entry name" value="2Fe2S_fd_BS"/>
</dbReference>
<comment type="cofactor">
    <cofactor evidence="21">
        <name>[2Fe-2S] cluster</name>
        <dbReference type="ChEBI" id="CHEBI:190135"/>
    </cofactor>
    <text evidence="21">Binds 2 [2Fe-2S] clusters.</text>
</comment>
<dbReference type="InterPro" id="IPR005107">
    <property type="entry name" value="CO_DH_flav_C"/>
</dbReference>
<dbReference type="Gene3D" id="3.30.365.10">
    <property type="entry name" value="Aldehyde oxidase/xanthine dehydrogenase, molybdopterin binding domain"/>
    <property type="match status" value="4"/>
</dbReference>
<evidence type="ECO:0000256" key="4">
    <source>
        <dbReference type="ARBA" id="ARBA00011738"/>
    </source>
</evidence>
<evidence type="ECO:0000256" key="6">
    <source>
        <dbReference type="ARBA" id="ARBA00022505"/>
    </source>
</evidence>
<dbReference type="GO" id="GO:0071949">
    <property type="term" value="F:FAD binding"/>
    <property type="evidence" value="ECO:0007669"/>
    <property type="project" value="InterPro"/>
</dbReference>
<accession>A0A0C9R3C5</accession>
<dbReference type="Pfam" id="PF00941">
    <property type="entry name" value="FAD_binding_5"/>
    <property type="match status" value="1"/>
</dbReference>
<dbReference type="PANTHER" id="PTHR45444">
    <property type="entry name" value="XANTHINE DEHYDROGENASE"/>
    <property type="match status" value="1"/>
</dbReference>
<evidence type="ECO:0000256" key="15">
    <source>
        <dbReference type="ARBA" id="ARBA00023140"/>
    </source>
</evidence>
<dbReference type="Pfam" id="PF00111">
    <property type="entry name" value="Fer2"/>
    <property type="match status" value="1"/>
</dbReference>
<dbReference type="Gene3D" id="3.30.465.10">
    <property type="match status" value="1"/>
</dbReference>
<dbReference type="Pfam" id="PF01799">
    <property type="entry name" value="Fer2_2"/>
    <property type="match status" value="1"/>
</dbReference>
<dbReference type="InterPro" id="IPR012675">
    <property type="entry name" value="Beta-grasp_dom_sf"/>
</dbReference>
<dbReference type="InterPro" id="IPR001041">
    <property type="entry name" value="2Fe-2S_ferredoxin-type"/>
</dbReference>
<keyword evidence="7" id="KW-0285">Flavoprotein</keyword>
<keyword evidence="14" id="KW-0520">NAD</keyword>
<comment type="similarity">
    <text evidence="3">Belongs to the xanthine dehydrogenase family.</text>
</comment>
<dbReference type="Gene3D" id="3.90.1170.50">
    <property type="entry name" value="Aldehyde oxidase/xanthine dehydrogenase, a/b hammerhead"/>
    <property type="match status" value="1"/>
</dbReference>
<dbReference type="InterPro" id="IPR016208">
    <property type="entry name" value="Ald_Oxase/xanthine_DH-like"/>
</dbReference>
<evidence type="ECO:0000256" key="20">
    <source>
        <dbReference type="PIRSR" id="PIRSR000127-2"/>
    </source>
</evidence>
<feature type="binding site" evidence="21">
    <location>
        <position position="806"/>
    </location>
    <ligand>
        <name>Mo-molybdopterin</name>
        <dbReference type="ChEBI" id="CHEBI:71302"/>
    </ligand>
    <ligandPart>
        <name>Mo</name>
        <dbReference type="ChEBI" id="CHEBI:28685"/>
    </ligandPart>
</feature>
<feature type="binding site" evidence="20">
    <location>
        <position position="441"/>
    </location>
    <ligand>
        <name>FAD</name>
        <dbReference type="ChEBI" id="CHEBI:57692"/>
    </ligand>
</feature>
<dbReference type="FunFam" id="3.30.365.10:FF:000002">
    <property type="entry name" value="Xanthine dehydrogenase oxidase"/>
    <property type="match status" value="1"/>
</dbReference>
<comment type="subunit">
    <text evidence="4">Homodimer.</text>
</comment>
<organism evidence="24">
    <name type="scientific">Fopius arisanus</name>
    <dbReference type="NCBI Taxonomy" id="64838"/>
    <lineage>
        <taxon>Eukaryota</taxon>
        <taxon>Metazoa</taxon>
        <taxon>Ecdysozoa</taxon>
        <taxon>Arthropoda</taxon>
        <taxon>Hexapoda</taxon>
        <taxon>Insecta</taxon>
        <taxon>Pterygota</taxon>
        <taxon>Neoptera</taxon>
        <taxon>Endopterygota</taxon>
        <taxon>Hymenoptera</taxon>
        <taxon>Apocrita</taxon>
        <taxon>Ichneumonoidea</taxon>
        <taxon>Braconidae</taxon>
        <taxon>Opiinae</taxon>
        <taxon>Fopius</taxon>
    </lineage>
</organism>
<feature type="binding site" evidence="21">
    <location>
        <position position="1118"/>
    </location>
    <ligand>
        <name>Mo-molybdopterin</name>
        <dbReference type="ChEBI" id="CHEBI:71302"/>
    </ligand>
    <ligandPart>
        <name>Mo</name>
        <dbReference type="ChEBI" id="CHEBI:28685"/>
    </ligandPart>
</feature>
<feature type="binding site" evidence="21">
    <location>
        <position position="179"/>
    </location>
    <ligand>
        <name>[2Fe-2S] cluster</name>
        <dbReference type="ChEBI" id="CHEBI:190135"/>
        <label>2</label>
    </ligand>
</feature>
<keyword evidence="11" id="KW-0560">Oxidoreductase</keyword>
<dbReference type="SMART" id="SM01008">
    <property type="entry name" value="Ald_Xan_dh_C"/>
    <property type="match status" value="1"/>
</dbReference>
<evidence type="ECO:0000256" key="16">
    <source>
        <dbReference type="ARBA" id="ARBA00034078"/>
    </source>
</evidence>
<dbReference type="InterPro" id="IPR036683">
    <property type="entry name" value="CO_DH_flav_C_dom_sf"/>
</dbReference>
<evidence type="ECO:0000256" key="3">
    <source>
        <dbReference type="ARBA" id="ARBA00006849"/>
    </source>
</evidence>
<dbReference type="GO" id="GO:0043546">
    <property type="term" value="F:molybdopterin cofactor binding"/>
    <property type="evidence" value="ECO:0007669"/>
    <property type="project" value="InterPro"/>
</dbReference>
<dbReference type="InterPro" id="IPR002888">
    <property type="entry name" value="2Fe-2S-bd"/>
</dbReference>
<comment type="catalytic activity">
    <reaction evidence="17">
        <text>xanthine + NAD(+) + H2O = urate + NADH + H(+)</text>
        <dbReference type="Rhea" id="RHEA:16669"/>
        <dbReference type="ChEBI" id="CHEBI:15377"/>
        <dbReference type="ChEBI" id="CHEBI:15378"/>
        <dbReference type="ChEBI" id="CHEBI:17712"/>
        <dbReference type="ChEBI" id="CHEBI:17775"/>
        <dbReference type="ChEBI" id="CHEBI:57540"/>
        <dbReference type="ChEBI" id="CHEBI:57945"/>
        <dbReference type="EC" id="1.17.1.4"/>
    </reaction>
</comment>
<dbReference type="Gene3D" id="3.10.20.30">
    <property type="match status" value="1"/>
</dbReference>
<evidence type="ECO:0000259" key="22">
    <source>
        <dbReference type="PROSITE" id="PS51085"/>
    </source>
</evidence>
<evidence type="ECO:0000256" key="9">
    <source>
        <dbReference type="ARBA" id="ARBA00022723"/>
    </source>
</evidence>
<dbReference type="PROSITE" id="PS51085">
    <property type="entry name" value="2FE2S_FER_2"/>
    <property type="match status" value="1"/>
</dbReference>
<keyword evidence="10 20" id="KW-0274">FAD</keyword>
<dbReference type="Pfam" id="PF01315">
    <property type="entry name" value="Ald_Xan_dh_C"/>
    <property type="match status" value="1"/>
</dbReference>
<dbReference type="InterPro" id="IPR016167">
    <property type="entry name" value="FAD-bd_PCMH_sub1"/>
</dbReference>
<dbReference type="Gene3D" id="3.30.43.10">
    <property type="entry name" value="Uridine Diphospho-n-acetylenolpyruvylglucosamine Reductase, domain 2"/>
    <property type="match status" value="1"/>
</dbReference>
<comment type="cofactor">
    <cofactor evidence="16">
        <name>[2Fe-2S] cluster</name>
        <dbReference type="ChEBI" id="CHEBI:190135"/>
    </cofactor>
</comment>
<feature type="binding site" evidence="21">
    <location>
        <position position="72"/>
    </location>
    <ligand>
        <name>[2Fe-2S] cluster</name>
        <dbReference type="ChEBI" id="CHEBI:190135"/>
        <label>1</label>
    </ligand>
</feature>
<feature type="binding site" evidence="21">
    <location>
        <position position="951"/>
    </location>
    <ligand>
        <name>Mo-molybdopterin</name>
        <dbReference type="ChEBI" id="CHEBI:71302"/>
    </ligand>
    <ligandPart>
        <name>Mo</name>
        <dbReference type="ChEBI" id="CHEBI:28685"/>
    </ligandPart>
</feature>
<dbReference type="FunFam" id="3.10.20.30:FF:000015">
    <property type="entry name" value="Aldehyde oxidase 1"/>
    <property type="match status" value="1"/>
</dbReference>
<feature type="binding site" evidence="21">
    <location>
        <position position="837"/>
    </location>
    <ligand>
        <name>Mo-molybdopterin</name>
        <dbReference type="ChEBI" id="CHEBI:71302"/>
    </ligand>
    <ligandPart>
        <name>Mo</name>
        <dbReference type="ChEBI" id="CHEBI:28685"/>
    </ligandPart>
</feature>
<dbReference type="InterPro" id="IPR014309">
    <property type="entry name" value="Xanthine_DH_Mopterin-bd_su"/>
</dbReference>
<dbReference type="EMBL" id="GBYB01010764">
    <property type="protein sequence ID" value="JAG80531.1"/>
    <property type="molecule type" value="Transcribed_RNA"/>
</dbReference>
<comment type="subcellular location">
    <subcellularLocation>
        <location evidence="2">Peroxisome</location>
    </subcellularLocation>
</comment>
<feature type="binding site" evidence="21">
    <location>
        <position position="77"/>
    </location>
    <ligand>
        <name>[2Fe-2S] cluster</name>
        <dbReference type="ChEBI" id="CHEBI:190135"/>
        <label>1</label>
    </ligand>
</feature>
<evidence type="ECO:0000256" key="17">
    <source>
        <dbReference type="ARBA" id="ARBA00049017"/>
    </source>
</evidence>
<keyword evidence="9 21" id="KW-0479">Metal-binding</keyword>
<feature type="active site" description="Proton acceptor" evidence="19">
    <location>
        <position position="1300"/>
    </location>
</feature>
<gene>
    <name evidence="24" type="primary">ry_1</name>
    <name evidence="24" type="ORF">g.68602</name>
</gene>
<dbReference type="PROSITE" id="PS00559">
    <property type="entry name" value="MOLYBDOPTERIN_EUK"/>
    <property type="match status" value="1"/>
</dbReference>
<dbReference type="SUPFAM" id="SSF54292">
    <property type="entry name" value="2Fe-2S ferredoxin-like"/>
    <property type="match status" value="1"/>
</dbReference>
<dbReference type="PANTHER" id="PTHR45444:SF3">
    <property type="entry name" value="XANTHINE DEHYDROGENASE"/>
    <property type="match status" value="1"/>
</dbReference>
<feature type="binding site" evidence="21">
    <location>
        <position position="145"/>
    </location>
    <ligand>
        <name>[2Fe-2S] cluster</name>
        <dbReference type="ChEBI" id="CHEBI:190135"/>
        <label>2</label>
    </ligand>
</feature>
<dbReference type="Pfam" id="PF02738">
    <property type="entry name" value="MoCoBD_1"/>
    <property type="match status" value="1"/>
</dbReference>
<dbReference type="Gene3D" id="1.10.150.120">
    <property type="entry name" value="[2Fe-2S]-binding domain"/>
    <property type="match status" value="1"/>
</dbReference>
<dbReference type="InterPro" id="IPR016169">
    <property type="entry name" value="FAD-bd_PCMH_sub2"/>
</dbReference>
<feature type="binding site" evidence="21">
    <location>
        <position position="177"/>
    </location>
    <ligand>
        <name>[2Fe-2S] cluster</name>
        <dbReference type="ChEBI" id="CHEBI:190135"/>
        <label>2</label>
    </ligand>
</feature>
<dbReference type="SUPFAM" id="SSF55447">
    <property type="entry name" value="CO dehydrogenase flavoprotein C-terminal domain-like"/>
    <property type="match status" value="1"/>
</dbReference>
<dbReference type="InterPro" id="IPR022407">
    <property type="entry name" value="OxRdtase_Mopterin_BS"/>
</dbReference>
<dbReference type="GO" id="GO:0030151">
    <property type="term" value="F:molybdenum ion binding"/>
    <property type="evidence" value="ECO:0007669"/>
    <property type="project" value="InterPro"/>
</dbReference>
<evidence type="ECO:0000256" key="18">
    <source>
        <dbReference type="ARBA" id="ARBA00049517"/>
    </source>
</evidence>
<dbReference type="PROSITE" id="PS51387">
    <property type="entry name" value="FAD_PCMH"/>
    <property type="match status" value="1"/>
</dbReference>
<dbReference type="PROSITE" id="PS00197">
    <property type="entry name" value="2FE2S_FER_1"/>
    <property type="match status" value="1"/>
</dbReference>
<dbReference type="SUPFAM" id="SSF56176">
    <property type="entry name" value="FAD-binding/transporter-associated domain-like"/>
    <property type="match status" value="1"/>
</dbReference>
<evidence type="ECO:0000256" key="2">
    <source>
        <dbReference type="ARBA" id="ARBA00004275"/>
    </source>
</evidence>
<feature type="binding site" evidence="21">
    <location>
        <position position="102"/>
    </location>
    <ligand>
        <name>[2Fe-2S] cluster</name>
        <dbReference type="ChEBI" id="CHEBI:190135"/>
        <label>1</label>
    </ligand>
</feature>
<comment type="cofactor">
    <cofactor evidence="1 20">
        <name>FAD</name>
        <dbReference type="ChEBI" id="CHEBI:57692"/>
    </cofactor>
</comment>
<dbReference type="InterPro" id="IPR036010">
    <property type="entry name" value="2Fe-2S_ferredoxin-like_sf"/>
</dbReference>
<feature type="binding site" evidence="20">
    <location>
        <position position="396"/>
    </location>
    <ligand>
        <name>FAD</name>
        <dbReference type="ChEBI" id="CHEBI:57692"/>
    </ligand>
</feature>
<evidence type="ECO:0000256" key="5">
    <source>
        <dbReference type="ARBA" id="ARBA00013123"/>
    </source>
</evidence>
<evidence type="ECO:0000256" key="19">
    <source>
        <dbReference type="PIRSR" id="PIRSR000127-1"/>
    </source>
</evidence>
<dbReference type="FunFam" id="3.30.465.10:FF:000004">
    <property type="entry name" value="Xanthine dehydrogenase/oxidase"/>
    <property type="match status" value="1"/>
</dbReference>
<reference evidence="24" key="1">
    <citation type="submission" date="2015-01" db="EMBL/GenBank/DDBJ databases">
        <title>Transcriptome Assembly of Fopius arisanus.</title>
        <authorList>
            <person name="Geib S."/>
        </authorList>
    </citation>
    <scope>NUCLEOTIDE SEQUENCE</scope>
</reference>
<dbReference type="GO" id="GO:0004854">
    <property type="term" value="F:xanthine dehydrogenase activity"/>
    <property type="evidence" value="ECO:0007669"/>
    <property type="project" value="UniProtKB-EC"/>
</dbReference>
<evidence type="ECO:0000256" key="11">
    <source>
        <dbReference type="ARBA" id="ARBA00023002"/>
    </source>
</evidence>
<dbReference type="FunFam" id="3.30.365.10:FF:000004">
    <property type="entry name" value="Xanthine dehydrogenase oxidase"/>
    <property type="match status" value="1"/>
</dbReference>
<dbReference type="FunFam" id="3.90.1170.50:FF:000001">
    <property type="entry name" value="Aldehyde oxidase 1"/>
    <property type="match status" value="1"/>
</dbReference>
<evidence type="ECO:0000256" key="13">
    <source>
        <dbReference type="ARBA" id="ARBA00023014"/>
    </source>
</evidence>
<dbReference type="NCBIfam" id="TIGR02963">
    <property type="entry name" value="xanthine_xdhA"/>
    <property type="match status" value="1"/>
</dbReference>